<dbReference type="NCBIfam" id="TIGR00613">
    <property type="entry name" value="reco"/>
    <property type="match status" value="1"/>
</dbReference>
<dbReference type="PANTHER" id="PTHR33991">
    <property type="entry name" value="DNA REPAIR PROTEIN RECO"/>
    <property type="match status" value="1"/>
</dbReference>
<comment type="similarity">
    <text evidence="1 7">Belongs to the RecO family.</text>
</comment>
<evidence type="ECO:0000256" key="4">
    <source>
        <dbReference type="ARBA" id="ARBA00023172"/>
    </source>
</evidence>
<keyword evidence="5 7" id="KW-0234">DNA repair</keyword>
<protein>
    <recommendedName>
        <fullName evidence="2 7">DNA repair protein RecO</fullName>
    </recommendedName>
    <alternativeName>
        <fullName evidence="6 7">Recombination protein O</fullName>
    </alternativeName>
</protein>
<evidence type="ECO:0000256" key="1">
    <source>
        <dbReference type="ARBA" id="ARBA00007452"/>
    </source>
</evidence>
<organism evidence="9 10">
    <name type="scientific">Levilactobacillus senmaizukei DSM 21775 = NBRC 103853</name>
    <dbReference type="NCBI Taxonomy" id="1423803"/>
    <lineage>
        <taxon>Bacteria</taxon>
        <taxon>Bacillati</taxon>
        <taxon>Bacillota</taxon>
        <taxon>Bacilli</taxon>
        <taxon>Lactobacillales</taxon>
        <taxon>Lactobacillaceae</taxon>
        <taxon>Levilactobacillus</taxon>
    </lineage>
</organism>
<dbReference type="Pfam" id="PF02565">
    <property type="entry name" value="RecO_C"/>
    <property type="match status" value="1"/>
</dbReference>
<dbReference type="InterPro" id="IPR022572">
    <property type="entry name" value="DNA_rep/recomb_RecO_N"/>
</dbReference>
<evidence type="ECO:0000313" key="9">
    <source>
        <dbReference type="EMBL" id="KRN02587.1"/>
    </source>
</evidence>
<dbReference type="HAMAP" id="MF_00201">
    <property type="entry name" value="RecO"/>
    <property type="match status" value="1"/>
</dbReference>
<accession>A0A0R2DHT2</accession>
<dbReference type="SUPFAM" id="SSF50249">
    <property type="entry name" value="Nucleic acid-binding proteins"/>
    <property type="match status" value="1"/>
</dbReference>
<feature type="domain" description="DNA replication/recombination mediator RecO N-terminal" evidence="8">
    <location>
        <begin position="12"/>
        <end position="81"/>
    </location>
</feature>
<dbReference type="InterPro" id="IPR042242">
    <property type="entry name" value="RecO_C"/>
</dbReference>
<dbReference type="AlphaFoldDB" id="A0A0R2DHT2"/>
<evidence type="ECO:0000313" key="10">
    <source>
        <dbReference type="Proteomes" id="UP000051589"/>
    </source>
</evidence>
<dbReference type="PANTHER" id="PTHR33991:SF1">
    <property type="entry name" value="DNA REPAIR PROTEIN RECO"/>
    <property type="match status" value="1"/>
</dbReference>
<dbReference type="Gene3D" id="1.20.1440.120">
    <property type="entry name" value="Recombination protein O, C-terminal domain"/>
    <property type="match status" value="1"/>
</dbReference>
<evidence type="ECO:0000256" key="6">
    <source>
        <dbReference type="ARBA" id="ARBA00033409"/>
    </source>
</evidence>
<dbReference type="GO" id="GO:0006310">
    <property type="term" value="P:DNA recombination"/>
    <property type="evidence" value="ECO:0007669"/>
    <property type="project" value="UniProtKB-UniRule"/>
</dbReference>
<dbReference type="InterPro" id="IPR012340">
    <property type="entry name" value="NA-bd_OB-fold"/>
</dbReference>
<dbReference type="InterPro" id="IPR003717">
    <property type="entry name" value="RecO"/>
</dbReference>
<dbReference type="Gene3D" id="2.40.50.140">
    <property type="entry name" value="Nucleic acid-binding proteins"/>
    <property type="match status" value="1"/>
</dbReference>
<sequence>MGMTVARNVTDFHGILLFRRDYAERDFLIKFLTQEFGKKMFLVRGAKKKGYKMVADILPFTVGSYVGDIADDGLSYIRAARETSQYQNISTDIFKNAYATYIMSLVDAAFPDSEPLPTWYHRVQRALTLIDDGVNAAIVTNIMEIQLMPAFGVAPQLQGCVICGRNDLPFDYSESYGGLLCQQHWQMDPRRLQLAQRTIYYLRQFSVLDLDKLHTINVKPQTEHALRQLMDEIYDSQIGVHPKSKRFLDQMQTWSAKLTMPEPGSSADSTQS</sequence>
<reference evidence="9 10" key="1">
    <citation type="journal article" date="2015" name="Genome Announc.">
        <title>Expanding the biotechnology potential of lactobacilli through comparative genomics of 213 strains and associated genera.</title>
        <authorList>
            <person name="Sun Z."/>
            <person name="Harris H.M."/>
            <person name="McCann A."/>
            <person name="Guo C."/>
            <person name="Argimon S."/>
            <person name="Zhang W."/>
            <person name="Yang X."/>
            <person name="Jeffery I.B."/>
            <person name="Cooney J.C."/>
            <person name="Kagawa T.F."/>
            <person name="Liu W."/>
            <person name="Song Y."/>
            <person name="Salvetti E."/>
            <person name="Wrobel A."/>
            <person name="Rasinkangas P."/>
            <person name="Parkhill J."/>
            <person name="Rea M.C."/>
            <person name="O'Sullivan O."/>
            <person name="Ritari J."/>
            <person name="Douillard F.P."/>
            <person name="Paul Ross R."/>
            <person name="Yang R."/>
            <person name="Briner A.E."/>
            <person name="Felis G.E."/>
            <person name="de Vos W.M."/>
            <person name="Barrangou R."/>
            <person name="Klaenhammer T.R."/>
            <person name="Caufield P.W."/>
            <person name="Cui Y."/>
            <person name="Zhang H."/>
            <person name="O'Toole P.W."/>
        </authorList>
    </citation>
    <scope>NUCLEOTIDE SEQUENCE [LARGE SCALE GENOMIC DNA]</scope>
    <source>
        <strain evidence="9 10">DSM 21775</strain>
    </source>
</reference>
<dbReference type="Pfam" id="PF11967">
    <property type="entry name" value="RecO_N"/>
    <property type="match status" value="1"/>
</dbReference>
<dbReference type="GO" id="GO:0043590">
    <property type="term" value="C:bacterial nucleoid"/>
    <property type="evidence" value="ECO:0007669"/>
    <property type="project" value="TreeGrafter"/>
</dbReference>
<comment type="caution">
    <text evidence="9">The sequence shown here is derived from an EMBL/GenBank/DDBJ whole genome shotgun (WGS) entry which is preliminary data.</text>
</comment>
<evidence type="ECO:0000256" key="3">
    <source>
        <dbReference type="ARBA" id="ARBA00022763"/>
    </source>
</evidence>
<dbReference type="PATRIC" id="fig|1423803.3.peg.1867"/>
<evidence type="ECO:0000256" key="2">
    <source>
        <dbReference type="ARBA" id="ARBA00021310"/>
    </source>
</evidence>
<dbReference type="SUPFAM" id="SSF57863">
    <property type="entry name" value="ArfGap/RecO-like zinc finger"/>
    <property type="match status" value="1"/>
</dbReference>
<dbReference type="EMBL" id="AYZH01000006">
    <property type="protein sequence ID" value="KRN02587.1"/>
    <property type="molecule type" value="Genomic_DNA"/>
</dbReference>
<evidence type="ECO:0000256" key="5">
    <source>
        <dbReference type="ARBA" id="ARBA00023204"/>
    </source>
</evidence>
<dbReference type="Proteomes" id="UP000051589">
    <property type="component" value="Unassembled WGS sequence"/>
</dbReference>
<dbReference type="GO" id="GO:0006302">
    <property type="term" value="P:double-strand break repair"/>
    <property type="evidence" value="ECO:0007669"/>
    <property type="project" value="TreeGrafter"/>
</dbReference>
<evidence type="ECO:0000256" key="7">
    <source>
        <dbReference type="HAMAP-Rule" id="MF_00201"/>
    </source>
</evidence>
<evidence type="ECO:0000259" key="8">
    <source>
        <dbReference type="Pfam" id="PF11967"/>
    </source>
</evidence>
<keyword evidence="3 7" id="KW-0227">DNA damage</keyword>
<dbReference type="InterPro" id="IPR037278">
    <property type="entry name" value="ARFGAP/RecO"/>
</dbReference>
<keyword evidence="4 7" id="KW-0233">DNA recombination</keyword>
<name>A0A0R2DHT2_9LACO</name>
<comment type="function">
    <text evidence="7">Involved in DNA repair and RecF pathway recombination.</text>
</comment>
<keyword evidence="10" id="KW-1185">Reference proteome</keyword>
<proteinExistence type="inferred from homology"/>
<dbReference type="STRING" id="1423803.FD13_GL001811"/>
<gene>
    <name evidence="7" type="primary">recO</name>
    <name evidence="9" type="ORF">FD13_GL001811</name>
</gene>